<dbReference type="EMBL" id="APBN01000003">
    <property type="protein sequence ID" value="EMT53021.1"/>
    <property type="molecule type" value="Genomic_DNA"/>
</dbReference>
<evidence type="ECO:0000259" key="3">
    <source>
        <dbReference type="Pfam" id="PF00724"/>
    </source>
</evidence>
<dbReference type="InterPro" id="IPR051799">
    <property type="entry name" value="NADH_flavin_oxidoreductase"/>
</dbReference>
<evidence type="ECO:0000313" key="5">
    <source>
        <dbReference type="Proteomes" id="UP000012081"/>
    </source>
</evidence>
<organism evidence="4 5">
    <name type="scientific">Brevibacillus borstelensis AK1</name>
    <dbReference type="NCBI Taxonomy" id="1300222"/>
    <lineage>
        <taxon>Bacteria</taxon>
        <taxon>Bacillati</taxon>
        <taxon>Bacillota</taxon>
        <taxon>Bacilli</taxon>
        <taxon>Bacillales</taxon>
        <taxon>Paenibacillaceae</taxon>
        <taxon>Brevibacillus</taxon>
    </lineage>
</organism>
<dbReference type="GO" id="GO:0016491">
    <property type="term" value="F:oxidoreductase activity"/>
    <property type="evidence" value="ECO:0007669"/>
    <property type="project" value="UniProtKB-KW"/>
</dbReference>
<feature type="domain" description="NADH:flavin oxidoreductase/NADH oxidase N-terminal" evidence="3">
    <location>
        <begin position="8"/>
        <end position="336"/>
    </location>
</feature>
<accession>M8E169</accession>
<dbReference type="Proteomes" id="UP000012081">
    <property type="component" value="Unassembled WGS sequence"/>
</dbReference>
<evidence type="ECO:0000256" key="2">
    <source>
        <dbReference type="ARBA" id="ARBA00023002"/>
    </source>
</evidence>
<reference evidence="4 5" key="1">
    <citation type="submission" date="2013-03" db="EMBL/GenBank/DDBJ databases">
        <title>Assembly of a new bacterial strain Brevibacillus borstelensis AK1.</title>
        <authorList>
            <person name="Rajan I."/>
            <person name="PoliReddy D."/>
            <person name="Sugumar T."/>
            <person name="Rathinam K."/>
            <person name="Alqarawi S."/>
            <person name="Khalil A.B."/>
            <person name="Sivakumar N."/>
        </authorList>
    </citation>
    <scope>NUCLEOTIDE SEQUENCE [LARGE SCALE GENOMIC DNA]</scope>
    <source>
        <strain evidence="4 5">AK1</strain>
    </source>
</reference>
<keyword evidence="1" id="KW-0285">Flavoprotein</keyword>
<dbReference type="STRING" id="1300222.I532_09587"/>
<dbReference type="AlphaFoldDB" id="M8E169"/>
<proteinExistence type="predicted"/>
<keyword evidence="5" id="KW-1185">Reference proteome</keyword>
<evidence type="ECO:0000256" key="1">
    <source>
        <dbReference type="ARBA" id="ARBA00022630"/>
    </source>
</evidence>
<evidence type="ECO:0000313" key="4">
    <source>
        <dbReference type="EMBL" id="EMT53021.1"/>
    </source>
</evidence>
<comment type="caution">
    <text evidence="4">The sequence shown here is derived from an EMBL/GenBank/DDBJ whole genome shotgun (WGS) entry which is preliminary data.</text>
</comment>
<dbReference type="GO" id="GO:0010181">
    <property type="term" value="F:FMN binding"/>
    <property type="evidence" value="ECO:0007669"/>
    <property type="project" value="InterPro"/>
</dbReference>
<dbReference type="PATRIC" id="fig|1300222.3.peg.1983"/>
<keyword evidence="2" id="KW-0560">Oxidoreductase</keyword>
<sequence>MNDRFQPIFEPFVLPCGVELKNRISMAPMTISAANADGSVSDDDLSYYSRRSRGVGMVITASTTVSAQGGFPGSAAADRDEMIPGLARLASTIKEHGAEAILQIVHGGRQCPASNGDVVSASAVPMEKEGAVVPRELREEEIVEIIRTFGEATRRAIEAGFDGVEIHGANGFLIQQFFSPHSNRRKDRWGGTLEKRMAFPLAVVDEVHRVVRQYAKEPFIIGYRLSPEEAETPGITMADTLPFAEALAAKPLDYLHISLNDFWSVPRRGIDDDRPRIQIIHERVGHLVPVMGVGAIRTAQDAVRALQTGIPLIALGRELIMEPDWIEKIADGREDEIKTTIAKDDQARLAIPDSLWRMIAGVPGWFPVE</sequence>
<dbReference type="OrthoDB" id="9772736at2"/>
<name>M8E169_9BACL</name>
<dbReference type="PANTHER" id="PTHR43656">
    <property type="entry name" value="BINDING OXIDOREDUCTASE, PUTATIVE (AFU_ORTHOLOGUE AFUA_2G08260)-RELATED"/>
    <property type="match status" value="1"/>
</dbReference>
<dbReference type="InterPro" id="IPR013785">
    <property type="entry name" value="Aldolase_TIM"/>
</dbReference>
<gene>
    <name evidence="4" type="ORF">I532_09587</name>
</gene>
<dbReference type="Pfam" id="PF00724">
    <property type="entry name" value="Oxidored_FMN"/>
    <property type="match status" value="1"/>
</dbReference>
<dbReference type="PANTHER" id="PTHR43656:SF2">
    <property type="entry name" value="BINDING OXIDOREDUCTASE, PUTATIVE (AFU_ORTHOLOGUE AFUA_2G08260)-RELATED"/>
    <property type="match status" value="1"/>
</dbReference>
<protein>
    <submittedName>
        <fullName evidence="4">NADH:flavin oxidoreductase</fullName>
    </submittedName>
</protein>
<dbReference type="SUPFAM" id="SSF51395">
    <property type="entry name" value="FMN-linked oxidoreductases"/>
    <property type="match status" value="1"/>
</dbReference>
<dbReference type="CDD" id="cd04735">
    <property type="entry name" value="OYE_like_4_FMN"/>
    <property type="match status" value="1"/>
</dbReference>
<dbReference type="RefSeq" id="WP_003387879.1">
    <property type="nucleotide sequence ID" value="NZ_APBN01000003.1"/>
</dbReference>
<dbReference type="InterPro" id="IPR001155">
    <property type="entry name" value="OxRdtase_FMN_N"/>
</dbReference>
<dbReference type="Gene3D" id="3.20.20.70">
    <property type="entry name" value="Aldolase class I"/>
    <property type="match status" value="1"/>
</dbReference>